<dbReference type="EMBL" id="GL377317">
    <property type="protein sequence ID" value="EFI91441.1"/>
    <property type="molecule type" value="Genomic_DNA"/>
</dbReference>
<dbReference type="PANTHER" id="PTHR35560:SF3">
    <property type="entry name" value="PEPTIDASE S9 PROLYL OLIGOPEPTIDASE CATALYTIC DOMAIN-CONTAINING PROTEIN"/>
    <property type="match status" value="1"/>
</dbReference>
<dbReference type="eggNOG" id="ENOG502QWJP">
    <property type="taxonomic scope" value="Eukaryota"/>
</dbReference>
<evidence type="ECO:0008006" key="5">
    <source>
        <dbReference type="Google" id="ProtNLM"/>
    </source>
</evidence>
<dbReference type="OrthoDB" id="5985073at2759"/>
<evidence type="ECO:0000256" key="2">
    <source>
        <dbReference type="SAM" id="SignalP"/>
    </source>
</evidence>
<sequence>MSIRAALTATLALPVLVSAIDSQWLQSSYQGGENPPSWQEGDSGNQTVFLAGQEDITGTSQLDHCQTIFIGSAAVDGTPDEGWKQLPNVVGFDLQRLPLEGYGNAVLPYFVERGKDAANIKRVVIAQPGKPRDAWKYVNLLRNSLICAAAADQDPVNMDEILLAAPVWLNDYDQKAGAVGATDVYFKSSRWFEGGMSSGPGDTQILSVTAMDLLVAHFLDAGAFPAVEQVVSAGHSMGAQFTQRYALMRDADDKDDKLRYWVGNPGSFAWLTEDRPKEINSDCSDSYNSWPYGGLTTHALHPFPSTFKKEFKNNWDGVVERYRARYIRHAQGLADNGPGDTHCEAQAQGATHLERGQGFEAMLNAMSGGMPGRTKFDYIEGVSHQDYPMMGAEVSQTRIFREANGQDDSDAGVDPSAAGAGGTSSKNGTAESRENGAEGLAVALKGMGVALFAVGAMVV</sequence>
<dbReference type="VEuPathDB" id="FungiDB:SCHCODRAFT_02644458"/>
<dbReference type="InParanoid" id="D8QL19"/>
<name>D8QL19_SCHCM</name>
<gene>
    <name evidence="3" type="ORF">SCHCODRAFT_62234</name>
</gene>
<dbReference type="OMA" id="HCEAQYQ"/>
<feature type="signal peptide" evidence="2">
    <location>
        <begin position="1"/>
        <end position="19"/>
    </location>
</feature>
<dbReference type="KEGG" id="scm:SCHCO_02644458"/>
<dbReference type="GeneID" id="9592984"/>
<proteinExistence type="predicted"/>
<feature type="region of interest" description="Disordered" evidence="1">
    <location>
        <begin position="405"/>
        <end position="433"/>
    </location>
</feature>
<feature type="chain" id="PRO_5003120987" description="Transmembrane protein" evidence="2">
    <location>
        <begin position="20"/>
        <end position="459"/>
    </location>
</feature>
<dbReference type="HOGENOM" id="CLU_023751_4_1_1"/>
<keyword evidence="2" id="KW-0732">Signal</keyword>
<dbReference type="Proteomes" id="UP000007431">
    <property type="component" value="Unassembled WGS sequence"/>
</dbReference>
<reference evidence="3 4" key="1">
    <citation type="journal article" date="2010" name="Nat. Biotechnol.">
        <title>Genome sequence of the model mushroom Schizophyllum commune.</title>
        <authorList>
            <person name="Ohm R.A."/>
            <person name="de Jong J.F."/>
            <person name="Lugones L.G."/>
            <person name="Aerts A."/>
            <person name="Kothe E."/>
            <person name="Stajich J.E."/>
            <person name="de Vries R.P."/>
            <person name="Record E."/>
            <person name="Levasseur A."/>
            <person name="Baker S.E."/>
            <person name="Bartholomew K.A."/>
            <person name="Coutinho P.M."/>
            <person name="Erdmann S."/>
            <person name="Fowler T.J."/>
            <person name="Gathman A.C."/>
            <person name="Lombard V."/>
            <person name="Henrissat B."/>
            <person name="Knabe N."/>
            <person name="Kuees U."/>
            <person name="Lilly W.W."/>
            <person name="Lindquist E."/>
            <person name="Lucas S."/>
            <person name="Magnuson J.K."/>
            <person name="Piumi F."/>
            <person name="Raudaskoski M."/>
            <person name="Salamov A."/>
            <person name="Schmutz J."/>
            <person name="Schwarze F.W.M.R."/>
            <person name="vanKuyk P.A."/>
            <person name="Horton J.S."/>
            <person name="Grigoriev I.V."/>
            <person name="Woesten H.A.B."/>
        </authorList>
    </citation>
    <scope>NUCLEOTIDE SEQUENCE [LARGE SCALE GENOMIC DNA]</scope>
    <source>
        <strain evidence="4">H4-8 / FGSC 9210</strain>
    </source>
</reference>
<organism evidence="4">
    <name type="scientific">Schizophyllum commune (strain H4-8 / FGSC 9210)</name>
    <name type="common">Split gill fungus</name>
    <dbReference type="NCBI Taxonomy" id="578458"/>
    <lineage>
        <taxon>Eukaryota</taxon>
        <taxon>Fungi</taxon>
        <taxon>Dikarya</taxon>
        <taxon>Basidiomycota</taxon>
        <taxon>Agaricomycotina</taxon>
        <taxon>Agaricomycetes</taxon>
        <taxon>Agaricomycetidae</taxon>
        <taxon>Agaricales</taxon>
        <taxon>Schizophyllaceae</taxon>
        <taxon>Schizophyllum</taxon>
    </lineage>
</organism>
<evidence type="ECO:0000313" key="3">
    <source>
        <dbReference type="EMBL" id="EFI91441.1"/>
    </source>
</evidence>
<evidence type="ECO:0000313" key="4">
    <source>
        <dbReference type="Proteomes" id="UP000007431"/>
    </source>
</evidence>
<accession>D8QL19</accession>
<dbReference type="Gene3D" id="3.40.50.1820">
    <property type="entry name" value="alpha/beta hydrolase"/>
    <property type="match status" value="1"/>
</dbReference>
<keyword evidence="4" id="KW-1185">Reference proteome</keyword>
<dbReference type="RefSeq" id="XP_003026344.1">
    <property type="nucleotide sequence ID" value="XM_003026298.1"/>
</dbReference>
<evidence type="ECO:0000256" key="1">
    <source>
        <dbReference type="SAM" id="MobiDB-lite"/>
    </source>
</evidence>
<dbReference type="AlphaFoldDB" id="D8QL19"/>
<dbReference type="InterPro" id="IPR029058">
    <property type="entry name" value="AB_hydrolase_fold"/>
</dbReference>
<protein>
    <recommendedName>
        <fullName evidence="5">Transmembrane protein</fullName>
    </recommendedName>
</protein>
<dbReference type="PANTHER" id="PTHR35560">
    <property type="entry name" value="BLL0132 PROTEIN"/>
    <property type="match status" value="1"/>
</dbReference>